<name>C2G2Q5_SPHSI</name>
<evidence type="ECO:0000313" key="1">
    <source>
        <dbReference type="EMBL" id="EEI90545.1"/>
    </source>
</evidence>
<protein>
    <submittedName>
        <fullName evidence="1">Uncharacterized protein</fullName>
    </submittedName>
</protein>
<dbReference type="EMBL" id="ACHB01000090">
    <property type="protein sequence ID" value="EEI90545.1"/>
    <property type="molecule type" value="Genomic_DNA"/>
</dbReference>
<dbReference type="AlphaFoldDB" id="C2G2Q5"/>
<organism evidence="1 2">
    <name type="scientific">Sphingobacterium spiritivorum ATCC 33300</name>
    <dbReference type="NCBI Taxonomy" id="525372"/>
    <lineage>
        <taxon>Bacteria</taxon>
        <taxon>Pseudomonadati</taxon>
        <taxon>Bacteroidota</taxon>
        <taxon>Sphingobacteriia</taxon>
        <taxon>Sphingobacteriales</taxon>
        <taxon>Sphingobacteriaceae</taxon>
        <taxon>Sphingobacterium</taxon>
    </lineage>
</organism>
<dbReference type="HOGENOM" id="CLU_3066339_0_0_10"/>
<sequence length="53" mass="6175">MTGPTAERGERRLDATNMTPKKEKIRRYGFLISMRIRGIFLEVVINSDCIMQM</sequence>
<proteinExistence type="predicted"/>
<dbReference type="Proteomes" id="UP000006241">
    <property type="component" value="Unassembled WGS sequence"/>
</dbReference>
<accession>C2G2Q5</accession>
<reference evidence="1 2" key="1">
    <citation type="submission" date="2009-01" db="EMBL/GenBank/DDBJ databases">
        <authorList>
            <person name="Qin X."/>
            <person name="Bachman B."/>
            <person name="Battles P."/>
            <person name="Bell A."/>
            <person name="Bess C."/>
            <person name="Bickham C."/>
            <person name="Chaboub L."/>
            <person name="Chen D."/>
            <person name="Coyle M."/>
            <person name="Deiros D.R."/>
            <person name="Dinh H."/>
            <person name="Forbes L."/>
            <person name="Fowler G."/>
            <person name="Francisco L."/>
            <person name="Fu Q."/>
            <person name="Gubbala S."/>
            <person name="Hale W."/>
            <person name="Han Y."/>
            <person name="Hemphill L."/>
            <person name="Highlander S.K."/>
            <person name="Hirani K."/>
            <person name="Hogues M."/>
            <person name="Jackson L."/>
            <person name="Jakkamsetti A."/>
            <person name="Javaid M."/>
            <person name="Jiang H."/>
            <person name="Korchina V."/>
            <person name="Kovar C."/>
            <person name="Lara F."/>
            <person name="Lee S."/>
            <person name="Mata R."/>
            <person name="Mathew T."/>
            <person name="Moen C."/>
            <person name="Morales K."/>
            <person name="Munidasa M."/>
            <person name="Nazareth L."/>
            <person name="Ngo R."/>
            <person name="Nguyen L."/>
            <person name="Okwuonu G."/>
            <person name="Ongeri F."/>
            <person name="Patil S."/>
            <person name="Petrosino J."/>
            <person name="Pham C."/>
            <person name="Pham P."/>
            <person name="Pu L.-L."/>
            <person name="Puazo M."/>
            <person name="Raj R."/>
            <person name="Reid J."/>
            <person name="Rouhana J."/>
            <person name="Saada N."/>
            <person name="Shang Y."/>
            <person name="Simmons D."/>
            <person name="Thornton R."/>
            <person name="Warren J."/>
            <person name="Weissenberger G."/>
            <person name="Zhang J."/>
            <person name="Zhang L."/>
            <person name="Zhou C."/>
            <person name="Zhu D."/>
            <person name="Muzny D."/>
            <person name="Worley K."/>
            <person name="Gibbs R."/>
        </authorList>
    </citation>
    <scope>NUCLEOTIDE SEQUENCE [LARGE SCALE GENOMIC DNA]</scope>
    <source>
        <strain evidence="1 2">ATCC 33300</strain>
    </source>
</reference>
<comment type="caution">
    <text evidence="1">The sequence shown here is derived from an EMBL/GenBank/DDBJ whole genome shotgun (WGS) entry which is preliminary data.</text>
</comment>
<gene>
    <name evidence="1" type="ORF">HMPREF0765_3861</name>
</gene>
<evidence type="ECO:0000313" key="2">
    <source>
        <dbReference type="Proteomes" id="UP000006241"/>
    </source>
</evidence>